<dbReference type="EMBL" id="MU004194">
    <property type="protein sequence ID" value="KAF2492143.1"/>
    <property type="molecule type" value="Genomic_DNA"/>
</dbReference>
<reference evidence="2" key="1">
    <citation type="journal article" date="2020" name="Stud. Mycol.">
        <title>101 Dothideomycetes genomes: a test case for predicting lifestyles and emergence of pathogens.</title>
        <authorList>
            <person name="Haridas S."/>
            <person name="Albert R."/>
            <person name="Binder M."/>
            <person name="Bloem J."/>
            <person name="Labutti K."/>
            <person name="Salamov A."/>
            <person name="Andreopoulos B."/>
            <person name="Baker S."/>
            <person name="Barry K."/>
            <person name="Bills G."/>
            <person name="Bluhm B."/>
            <person name="Cannon C."/>
            <person name="Castanera R."/>
            <person name="Culley D."/>
            <person name="Daum C."/>
            <person name="Ezra D."/>
            <person name="Gonzalez J."/>
            <person name="Henrissat B."/>
            <person name="Kuo A."/>
            <person name="Liang C."/>
            <person name="Lipzen A."/>
            <person name="Lutzoni F."/>
            <person name="Magnuson J."/>
            <person name="Mondo S."/>
            <person name="Nolan M."/>
            <person name="Ohm R."/>
            <person name="Pangilinan J."/>
            <person name="Park H.-J."/>
            <person name="Ramirez L."/>
            <person name="Alfaro M."/>
            <person name="Sun H."/>
            <person name="Tritt A."/>
            <person name="Yoshinaga Y."/>
            <person name="Zwiers L.-H."/>
            <person name="Turgeon B."/>
            <person name="Goodwin S."/>
            <person name="Spatafora J."/>
            <person name="Crous P."/>
            <person name="Grigoriev I."/>
        </authorList>
    </citation>
    <scope>NUCLEOTIDE SEQUENCE</scope>
    <source>
        <strain evidence="2">CBS 269.34</strain>
    </source>
</reference>
<feature type="signal peptide" evidence="1">
    <location>
        <begin position="1"/>
        <end position="21"/>
    </location>
</feature>
<keyword evidence="1" id="KW-0732">Signal</keyword>
<name>A0A6A6QKD1_9PEZI</name>
<dbReference type="Proteomes" id="UP000799750">
    <property type="component" value="Unassembled WGS sequence"/>
</dbReference>
<dbReference type="OrthoDB" id="5293813at2759"/>
<evidence type="ECO:0000256" key="1">
    <source>
        <dbReference type="SAM" id="SignalP"/>
    </source>
</evidence>
<protein>
    <recommendedName>
        <fullName evidence="4">Late sexual development protein</fullName>
    </recommendedName>
</protein>
<accession>A0A6A6QKD1</accession>
<proteinExistence type="predicted"/>
<organism evidence="2 3">
    <name type="scientific">Lophium mytilinum</name>
    <dbReference type="NCBI Taxonomy" id="390894"/>
    <lineage>
        <taxon>Eukaryota</taxon>
        <taxon>Fungi</taxon>
        <taxon>Dikarya</taxon>
        <taxon>Ascomycota</taxon>
        <taxon>Pezizomycotina</taxon>
        <taxon>Dothideomycetes</taxon>
        <taxon>Pleosporomycetidae</taxon>
        <taxon>Mytilinidiales</taxon>
        <taxon>Mytilinidiaceae</taxon>
        <taxon>Lophium</taxon>
    </lineage>
</organism>
<feature type="chain" id="PRO_5025531573" description="Late sexual development protein" evidence="1">
    <location>
        <begin position="22"/>
        <end position="356"/>
    </location>
</feature>
<sequence>MRSVFSMAAVAGMALSSFVSAAPIESRDSPAFPLADGFPNPSHDQILAIQQRAGGTLPNAKPGPPVSQDGLISLRLIAFNELFEVAFFTELLTNLTNKVPGYDLGNGHQFILEAIEAVLAQEELHALNANGGLVGNHVDPILPCKYSFPVSNFKDAIALAATFTDVVLGTLQDVQFKFAASGDIGNVRGIGSVVGQEGEQEGFYRLLQTKVPSALPFLTTSVRDFAFTAIQGFVVPGSCPNIDTIKLNTFQPLNILSTLSAKSQTIEFTFDATKAGTDEYSTLKLVYINQQNNPILETITVIERDGNMVKASAYFPYSEFEMNGLTIAAIAKGNNFANADEVAADAIFGPGLIEIN</sequence>
<evidence type="ECO:0008006" key="4">
    <source>
        <dbReference type="Google" id="ProtNLM"/>
    </source>
</evidence>
<dbReference type="AlphaFoldDB" id="A0A6A6QKD1"/>
<evidence type="ECO:0000313" key="3">
    <source>
        <dbReference type="Proteomes" id="UP000799750"/>
    </source>
</evidence>
<keyword evidence="3" id="KW-1185">Reference proteome</keyword>
<evidence type="ECO:0000313" key="2">
    <source>
        <dbReference type="EMBL" id="KAF2492143.1"/>
    </source>
</evidence>
<gene>
    <name evidence="2" type="ORF">BU16DRAFT_514854</name>
</gene>